<name>A0A1R1HYR8_9RHOO</name>
<keyword evidence="1" id="KW-1133">Transmembrane helix</keyword>
<keyword evidence="1" id="KW-0472">Membrane</keyword>
<keyword evidence="3" id="KW-1185">Reference proteome</keyword>
<comment type="caution">
    <text evidence="2">The sequence shown here is derived from an EMBL/GenBank/DDBJ whole genome shotgun (WGS) entry which is preliminary data.</text>
</comment>
<accession>A0A1R1HYR8</accession>
<dbReference type="OrthoDB" id="8527806at2"/>
<keyword evidence="1" id="KW-0812">Transmembrane</keyword>
<evidence type="ECO:0000313" key="2">
    <source>
        <dbReference type="EMBL" id="OMG51666.1"/>
    </source>
</evidence>
<proteinExistence type="predicted"/>
<evidence type="ECO:0000313" key="3">
    <source>
        <dbReference type="Proteomes" id="UP000187526"/>
    </source>
</evidence>
<dbReference type="RefSeq" id="WP_076097516.1">
    <property type="nucleotide sequence ID" value="NZ_CAJHOB010000013.1"/>
</dbReference>
<reference evidence="2 3" key="1">
    <citation type="submission" date="2016-10" db="EMBL/GenBank/DDBJ databases">
        <title>Alkaliphiles isolated from bioreactors.</title>
        <authorList>
            <person name="Salah Z."/>
            <person name="Rout S.P."/>
            <person name="Humphreys P.N."/>
        </authorList>
    </citation>
    <scope>NUCLEOTIDE SEQUENCE [LARGE SCALE GENOMIC DNA]</scope>
    <source>
        <strain evidence="2 3">ZS02</strain>
    </source>
</reference>
<evidence type="ECO:0000256" key="1">
    <source>
        <dbReference type="SAM" id="Phobius"/>
    </source>
</evidence>
<gene>
    <name evidence="2" type="ORF">BJN45_17250</name>
</gene>
<protein>
    <submittedName>
        <fullName evidence="2">Uncharacterized protein</fullName>
    </submittedName>
</protein>
<dbReference type="STRING" id="418702.BJN45_17250"/>
<organism evidence="2 3">
    <name type="scientific">Azonexus hydrophilus</name>
    <dbReference type="NCBI Taxonomy" id="418702"/>
    <lineage>
        <taxon>Bacteria</taxon>
        <taxon>Pseudomonadati</taxon>
        <taxon>Pseudomonadota</taxon>
        <taxon>Betaproteobacteria</taxon>
        <taxon>Rhodocyclales</taxon>
        <taxon>Azonexaceae</taxon>
        <taxon>Azonexus</taxon>
    </lineage>
</organism>
<sequence length="194" mass="21436">MSLSKLSLFSMLASRIFAISRRTWILISVVILMFTILAVWLTISLAGWLFGMAQEGVSAVPDVARSAVQQVEKVVPGATQAIEDLRAIGQAAPPARDVSGTDPIPVARFPGLARTHWQREDQGITVRYEGKADLAAVLDHYAKGFAEHGYRQELLAATPSEERHDYHKGEERIGVTFVQQKENRVLVSITTRQP</sequence>
<dbReference type="Proteomes" id="UP000187526">
    <property type="component" value="Unassembled WGS sequence"/>
</dbReference>
<dbReference type="AlphaFoldDB" id="A0A1R1HYR8"/>
<feature type="transmembrane region" description="Helical" evidence="1">
    <location>
        <begin position="28"/>
        <end position="50"/>
    </location>
</feature>
<dbReference type="EMBL" id="MTHD01000009">
    <property type="protein sequence ID" value="OMG51666.1"/>
    <property type="molecule type" value="Genomic_DNA"/>
</dbReference>